<keyword evidence="3" id="KW-1185">Reference proteome</keyword>
<feature type="non-terminal residue" evidence="2">
    <location>
        <position position="1"/>
    </location>
</feature>
<evidence type="ECO:0000313" key="2">
    <source>
        <dbReference type="EMBL" id="RDY05201.1"/>
    </source>
</evidence>
<name>A0A371HQX8_MUCPR</name>
<gene>
    <name evidence="2" type="ORF">CR513_10984</name>
</gene>
<organism evidence="2 3">
    <name type="scientific">Mucuna pruriens</name>
    <name type="common">Velvet bean</name>
    <name type="synonym">Dolichos pruriens</name>
    <dbReference type="NCBI Taxonomy" id="157652"/>
    <lineage>
        <taxon>Eukaryota</taxon>
        <taxon>Viridiplantae</taxon>
        <taxon>Streptophyta</taxon>
        <taxon>Embryophyta</taxon>
        <taxon>Tracheophyta</taxon>
        <taxon>Spermatophyta</taxon>
        <taxon>Magnoliopsida</taxon>
        <taxon>eudicotyledons</taxon>
        <taxon>Gunneridae</taxon>
        <taxon>Pentapetalae</taxon>
        <taxon>rosids</taxon>
        <taxon>fabids</taxon>
        <taxon>Fabales</taxon>
        <taxon>Fabaceae</taxon>
        <taxon>Papilionoideae</taxon>
        <taxon>50 kb inversion clade</taxon>
        <taxon>NPAAA clade</taxon>
        <taxon>indigoferoid/millettioid clade</taxon>
        <taxon>Phaseoleae</taxon>
        <taxon>Mucuna</taxon>
    </lineage>
</organism>
<accession>A0A371HQX8</accession>
<feature type="compositionally biased region" description="Polar residues" evidence="1">
    <location>
        <begin position="106"/>
        <end position="116"/>
    </location>
</feature>
<reference evidence="2" key="1">
    <citation type="submission" date="2018-05" db="EMBL/GenBank/DDBJ databases">
        <title>Draft genome of Mucuna pruriens seed.</title>
        <authorList>
            <person name="Nnadi N.E."/>
            <person name="Vos R."/>
            <person name="Hasami M.H."/>
            <person name="Devisetty U.K."/>
            <person name="Aguiy J.C."/>
        </authorList>
    </citation>
    <scope>NUCLEOTIDE SEQUENCE [LARGE SCALE GENOMIC DNA]</scope>
    <source>
        <strain evidence="2">JCA_2017</strain>
    </source>
</reference>
<sequence length="155" mass="16914">MEHPTDMCPTLQETESDYLESVGAMSGYQYGKQPYQIWKATILAKVESRIICSSAIQNYPECTSRTNRLSITDSTISDTIVPVIETTKNASSRQFAISKGHDESARSSNLPSQTIPNPRGNASAITLRSGKALPQSTPQQLPRSVDADFESDANS</sequence>
<dbReference type="EMBL" id="QJKJ01001926">
    <property type="protein sequence ID" value="RDY05201.1"/>
    <property type="molecule type" value="Genomic_DNA"/>
</dbReference>
<evidence type="ECO:0000313" key="3">
    <source>
        <dbReference type="Proteomes" id="UP000257109"/>
    </source>
</evidence>
<dbReference type="Proteomes" id="UP000257109">
    <property type="component" value="Unassembled WGS sequence"/>
</dbReference>
<comment type="caution">
    <text evidence="2">The sequence shown here is derived from an EMBL/GenBank/DDBJ whole genome shotgun (WGS) entry which is preliminary data.</text>
</comment>
<dbReference type="AlphaFoldDB" id="A0A371HQX8"/>
<evidence type="ECO:0000256" key="1">
    <source>
        <dbReference type="SAM" id="MobiDB-lite"/>
    </source>
</evidence>
<feature type="region of interest" description="Disordered" evidence="1">
    <location>
        <begin position="91"/>
        <end position="155"/>
    </location>
</feature>
<protein>
    <submittedName>
        <fullName evidence="2">Uncharacterized protein</fullName>
    </submittedName>
</protein>
<proteinExistence type="predicted"/>